<accession>A0A917V013</accession>
<keyword evidence="3 9" id="KW-0548">Nucleotidyltransferase</keyword>
<comment type="subcellular location">
    <subcellularLocation>
        <location evidence="9">Cytoplasm</location>
    </subcellularLocation>
</comment>
<proteinExistence type="inferred from homology"/>
<dbReference type="AlphaFoldDB" id="A0A917V013"/>
<dbReference type="PANTHER" id="PTHR21342:SF1">
    <property type="entry name" value="PHOSPHOPANTETHEINE ADENYLYLTRANSFERASE"/>
    <property type="match status" value="1"/>
</dbReference>
<reference evidence="11" key="1">
    <citation type="journal article" date="2014" name="Int. J. Syst. Evol. Microbiol.">
        <title>Complete genome sequence of Corynebacterium casei LMG S-19264T (=DSM 44701T), isolated from a smear-ripened cheese.</title>
        <authorList>
            <consortium name="US DOE Joint Genome Institute (JGI-PGF)"/>
            <person name="Walter F."/>
            <person name="Albersmeier A."/>
            <person name="Kalinowski J."/>
            <person name="Ruckert C."/>
        </authorList>
    </citation>
    <scope>NUCLEOTIDE SEQUENCE</scope>
    <source>
        <strain evidence="11">JCM 30078</strain>
    </source>
</reference>
<sequence>MNRVLYPGTFDPITRGHGGLIERASRLFEHVVIAIAASPNKNPLFPLEQRVELAREVTKHLPNVSVVGFSNLLAHFVQEQQANILLRGLRAVSDFEYEFQLANMNRQLAPGVESLFLTAPETHSYISSTLVREIARLGGDINQFVHPAVAEALTERFKKT</sequence>
<keyword evidence="1 9" id="KW-0963">Cytoplasm</keyword>
<feature type="binding site" evidence="9">
    <location>
        <begin position="88"/>
        <end position="90"/>
    </location>
    <ligand>
        <name>ATP</name>
        <dbReference type="ChEBI" id="CHEBI:30616"/>
    </ligand>
</feature>
<name>A0A917V013_9PSED</name>
<feature type="binding site" evidence="9">
    <location>
        <position position="9"/>
    </location>
    <ligand>
        <name>substrate</name>
    </ligand>
</feature>
<dbReference type="GO" id="GO:0004595">
    <property type="term" value="F:pantetheine-phosphate adenylyltransferase activity"/>
    <property type="evidence" value="ECO:0007669"/>
    <property type="project" value="UniProtKB-UniRule"/>
</dbReference>
<evidence type="ECO:0000256" key="1">
    <source>
        <dbReference type="ARBA" id="ARBA00022490"/>
    </source>
</evidence>
<dbReference type="CDD" id="cd02163">
    <property type="entry name" value="PPAT"/>
    <property type="match status" value="1"/>
</dbReference>
<feature type="binding site" evidence="9">
    <location>
        <begin position="123"/>
        <end position="129"/>
    </location>
    <ligand>
        <name>ATP</name>
        <dbReference type="ChEBI" id="CHEBI:30616"/>
    </ligand>
</feature>
<reference evidence="11" key="2">
    <citation type="submission" date="2020-09" db="EMBL/GenBank/DDBJ databases">
        <authorList>
            <person name="Sun Q."/>
            <person name="Ohkuma M."/>
        </authorList>
    </citation>
    <scope>NUCLEOTIDE SEQUENCE</scope>
    <source>
        <strain evidence="11">JCM 30078</strain>
    </source>
</reference>
<comment type="similarity">
    <text evidence="9">Belongs to the bacterial CoaD family.</text>
</comment>
<protein>
    <recommendedName>
        <fullName evidence="9">Phosphopantetheine adenylyltransferase</fullName>
        <ecNumber evidence="9">2.7.7.3</ecNumber>
    </recommendedName>
    <alternativeName>
        <fullName evidence="9">Dephospho-CoA pyrophosphorylase</fullName>
    </alternativeName>
    <alternativeName>
        <fullName evidence="9">Pantetheine-phosphate adenylyltransferase</fullName>
        <shortName evidence="9">PPAT</shortName>
    </alternativeName>
</protein>
<evidence type="ECO:0000256" key="5">
    <source>
        <dbReference type="ARBA" id="ARBA00022840"/>
    </source>
</evidence>
<dbReference type="NCBIfam" id="TIGR01510">
    <property type="entry name" value="coaD_prev_kdtB"/>
    <property type="match status" value="1"/>
</dbReference>
<evidence type="ECO:0000256" key="9">
    <source>
        <dbReference type="HAMAP-Rule" id="MF_00151"/>
    </source>
</evidence>
<comment type="catalytic activity">
    <reaction evidence="8 9">
        <text>(R)-4'-phosphopantetheine + ATP + H(+) = 3'-dephospho-CoA + diphosphate</text>
        <dbReference type="Rhea" id="RHEA:19801"/>
        <dbReference type="ChEBI" id="CHEBI:15378"/>
        <dbReference type="ChEBI" id="CHEBI:30616"/>
        <dbReference type="ChEBI" id="CHEBI:33019"/>
        <dbReference type="ChEBI" id="CHEBI:57328"/>
        <dbReference type="ChEBI" id="CHEBI:61723"/>
        <dbReference type="EC" id="2.7.7.3"/>
    </reaction>
</comment>
<evidence type="ECO:0000259" key="10">
    <source>
        <dbReference type="Pfam" id="PF01467"/>
    </source>
</evidence>
<comment type="function">
    <text evidence="9">Reversibly transfers an adenylyl group from ATP to 4'-phosphopantetheine, yielding dephospho-CoA (dPCoA) and pyrophosphate.</text>
</comment>
<comment type="pathway">
    <text evidence="9">Cofactor biosynthesis; coenzyme A biosynthesis; CoA from (R)-pantothenate: step 4/5.</text>
</comment>
<dbReference type="PANTHER" id="PTHR21342">
    <property type="entry name" value="PHOSPHOPANTETHEINE ADENYLYLTRANSFERASE"/>
    <property type="match status" value="1"/>
</dbReference>
<feature type="site" description="Transition state stabilizer" evidence="9">
    <location>
        <position position="17"/>
    </location>
</feature>
<gene>
    <name evidence="9 11" type="primary">coaD</name>
    <name evidence="11" type="ORF">GCM10009304_31340</name>
</gene>
<evidence type="ECO:0000256" key="3">
    <source>
        <dbReference type="ARBA" id="ARBA00022695"/>
    </source>
</evidence>
<dbReference type="GO" id="GO:0005737">
    <property type="term" value="C:cytoplasm"/>
    <property type="evidence" value="ECO:0007669"/>
    <property type="project" value="UniProtKB-SubCell"/>
</dbReference>
<feature type="binding site" evidence="9">
    <location>
        <position position="17"/>
    </location>
    <ligand>
        <name>ATP</name>
        <dbReference type="ChEBI" id="CHEBI:30616"/>
    </ligand>
</feature>
<keyword evidence="6 9" id="KW-0460">Magnesium</keyword>
<feature type="binding site" evidence="9">
    <location>
        <position position="41"/>
    </location>
    <ligand>
        <name>substrate</name>
    </ligand>
</feature>
<evidence type="ECO:0000256" key="2">
    <source>
        <dbReference type="ARBA" id="ARBA00022679"/>
    </source>
</evidence>
<comment type="caution">
    <text evidence="11">The sequence shown here is derived from an EMBL/GenBank/DDBJ whole genome shotgun (WGS) entry which is preliminary data.</text>
</comment>
<dbReference type="InterPro" id="IPR001980">
    <property type="entry name" value="PPAT"/>
</dbReference>
<feature type="binding site" evidence="9">
    <location>
        <position position="73"/>
    </location>
    <ligand>
        <name>substrate</name>
    </ligand>
</feature>
<dbReference type="RefSeq" id="WP_188984296.1">
    <property type="nucleotide sequence ID" value="NZ_BMPO01000007.1"/>
</dbReference>
<comment type="cofactor">
    <cofactor evidence="9">
        <name>Mg(2+)</name>
        <dbReference type="ChEBI" id="CHEBI:18420"/>
    </cofactor>
</comment>
<keyword evidence="12" id="KW-1185">Reference proteome</keyword>
<dbReference type="EC" id="2.7.7.3" evidence="9"/>
<dbReference type="HAMAP" id="MF_00151">
    <property type="entry name" value="PPAT_bact"/>
    <property type="match status" value="1"/>
</dbReference>
<dbReference type="GO" id="GO:0005524">
    <property type="term" value="F:ATP binding"/>
    <property type="evidence" value="ECO:0007669"/>
    <property type="project" value="UniProtKB-KW"/>
</dbReference>
<dbReference type="NCBIfam" id="TIGR00125">
    <property type="entry name" value="cyt_tran_rel"/>
    <property type="match status" value="1"/>
</dbReference>
<evidence type="ECO:0000256" key="4">
    <source>
        <dbReference type="ARBA" id="ARBA00022741"/>
    </source>
</evidence>
<feature type="binding site" evidence="9">
    <location>
        <position position="87"/>
    </location>
    <ligand>
        <name>substrate</name>
    </ligand>
</feature>
<feature type="domain" description="Cytidyltransferase-like" evidence="10">
    <location>
        <begin position="5"/>
        <end position="133"/>
    </location>
</feature>
<evidence type="ECO:0000313" key="12">
    <source>
        <dbReference type="Proteomes" id="UP000635983"/>
    </source>
</evidence>
<feature type="binding site" evidence="9">
    <location>
        <begin position="9"/>
        <end position="10"/>
    </location>
    <ligand>
        <name>ATP</name>
        <dbReference type="ChEBI" id="CHEBI:30616"/>
    </ligand>
</feature>
<dbReference type="Proteomes" id="UP000635983">
    <property type="component" value="Unassembled WGS sequence"/>
</dbReference>
<evidence type="ECO:0000256" key="8">
    <source>
        <dbReference type="ARBA" id="ARBA00029346"/>
    </source>
</evidence>
<dbReference type="SUPFAM" id="SSF52374">
    <property type="entry name" value="Nucleotidylyl transferase"/>
    <property type="match status" value="1"/>
</dbReference>
<comment type="subunit">
    <text evidence="9">Homohexamer.</text>
</comment>
<evidence type="ECO:0000256" key="7">
    <source>
        <dbReference type="ARBA" id="ARBA00022993"/>
    </source>
</evidence>
<evidence type="ECO:0000256" key="6">
    <source>
        <dbReference type="ARBA" id="ARBA00022842"/>
    </source>
</evidence>
<keyword evidence="7 9" id="KW-0173">Coenzyme A biosynthesis</keyword>
<keyword evidence="4 9" id="KW-0547">Nucleotide-binding</keyword>
<organism evidence="11 12">
    <name type="scientific">Pseudomonas matsuisoli</name>
    <dbReference type="NCBI Taxonomy" id="1515666"/>
    <lineage>
        <taxon>Bacteria</taxon>
        <taxon>Pseudomonadati</taxon>
        <taxon>Pseudomonadota</taxon>
        <taxon>Gammaproteobacteria</taxon>
        <taxon>Pseudomonadales</taxon>
        <taxon>Pseudomonadaceae</taxon>
        <taxon>Pseudomonas</taxon>
    </lineage>
</organism>
<keyword evidence="5 9" id="KW-0067">ATP-binding</keyword>
<feature type="binding site" evidence="9">
    <location>
        <position position="98"/>
    </location>
    <ligand>
        <name>ATP</name>
        <dbReference type="ChEBI" id="CHEBI:30616"/>
    </ligand>
</feature>
<dbReference type="Gene3D" id="3.40.50.620">
    <property type="entry name" value="HUPs"/>
    <property type="match status" value="1"/>
</dbReference>
<keyword evidence="2 9" id="KW-0808">Transferase</keyword>
<dbReference type="Pfam" id="PF01467">
    <property type="entry name" value="CTP_transf_like"/>
    <property type="match status" value="1"/>
</dbReference>
<dbReference type="EMBL" id="BMPO01000007">
    <property type="protein sequence ID" value="GGK03230.1"/>
    <property type="molecule type" value="Genomic_DNA"/>
</dbReference>
<dbReference type="InterPro" id="IPR014729">
    <property type="entry name" value="Rossmann-like_a/b/a_fold"/>
</dbReference>
<evidence type="ECO:0000313" key="11">
    <source>
        <dbReference type="EMBL" id="GGK03230.1"/>
    </source>
</evidence>
<dbReference type="GO" id="GO:0015937">
    <property type="term" value="P:coenzyme A biosynthetic process"/>
    <property type="evidence" value="ECO:0007669"/>
    <property type="project" value="UniProtKB-UniRule"/>
</dbReference>
<dbReference type="PRINTS" id="PR01020">
    <property type="entry name" value="LPSBIOSNTHSS"/>
</dbReference>
<dbReference type="InterPro" id="IPR004821">
    <property type="entry name" value="Cyt_trans-like"/>
</dbReference>